<gene>
    <name evidence="1" type="ORF">L1987_23928</name>
</gene>
<evidence type="ECO:0000313" key="2">
    <source>
        <dbReference type="Proteomes" id="UP001056120"/>
    </source>
</evidence>
<evidence type="ECO:0000313" key="1">
    <source>
        <dbReference type="EMBL" id="KAI3807988.1"/>
    </source>
</evidence>
<organism evidence="1 2">
    <name type="scientific">Smallanthus sonchifolius</name>
    <dbReference type="NCBI Taxonomy" id="185202"/>
    <lineage>
        <taxon>Eukaryota</taxon>
        <taxon>Viridiplantae</taxon>
        <taxon>Streptophyta</taxon>
        <taxon>Embryophyta</taxon>
        <taxon>Tracheophyta</taxon>
        <taxon>Spermatophyta</taxon>
        <taxon>Magnoliopsida</taxon>
        <taxon>eudicotyledons</taxon>
        <taxon>Gunneridae</taxon>
        <taxon>Pentapetalae</taxon>
        <taxon>asterids</taxon>
        <taxon>campanulids</taxon>
        <taxon>Asterales</taxon>
        <taxon>Asteraceae</taxon>
        <taxon>Asteroideae</taxon>
        <taxon>Heliantheae alliance</taxon>
        <taxon>Millerieae</taxon>
        <taxon>Smallanthus</taxon>
    </lineage>
</organism>
<proteinExistence type="predicted"/>
<dbReference type="EMBL" id="CM042025">
    <property type="protein sequence ID" value="KAI3807988.1"/>
    <property type="molecule type" value="Genomic_DNA"/>
</dbReference>
<comment type="caution">
    <text evidence="1">The sequence shown here is derived from an EMBL/GenBank/DDBJ whole genome shotgun (WGS) entry which is preliminary data.</text>
</comment>
<sequence>MSILVGQCNIVLHHQPPPYSATSVAMTVVKHNLCGGRRVPPLYPAPRDHPFFSSPFSVVGFKPYRSPFSFCRPSLLHATTTHGCPQPSLSASGGHRFLISDSRATIDD</sequence>
<keyword evidence="2" id="KW-1185">Reference proteome</keyword>
<reference evidence="1 2" key="2">
    <citation type="journal article" date="2022" name="Mol. Ecol. Resour.">
        <title>The genomes of chicory, endive, great burdock and yacon provide insights into Asteraceae paleo-polyploidization history and plant inulin production.</title>
        <authorList>
            <person name="Fan W."/>
            <person name="Wang S."/>
            <person name="Wang H."/>
            <person name="Wang A."/>
            <person name="Jiang F."/>
            <person name="Liu H."/>
            <person name="Zhao H."/>
            <person name="Xu D."/>
            <person name="Zhang Y."/>
        </authorList>
    </citation>
    <scope>NUCLEOTIDE SEQUENCE [LARGE SCALE GENOMIC DNA]</scope>
    <source>
        <strain evidence="2">cv. Yunnan</strain>
        <tissue evidence="1">Leaves</tissue>
    </source>
</reference>
<dbReference type="Proteomes" id="UP001056120">
    <property type="component" value="Linkage Group LG08"/>
</dbReference>
<name>A0ACB9IJX3_9ASTR</name>
<protein>
    <submittedName>
        <fullName evidence="1">Uncharacterized protein</fullName>
    </submittedName>
</protein>
<accession>A0ACB9IJX3</accession>
<reference evidence="2" key="1">
    <citation type="journal article" date="2022" name="Mol. Ecol. Resour.">
        <title>The genomes of chicory, endive, great burdock and yacon provide insights into Asteraceae palaeo-polyploidization history and plant inulin production.</title>
        <authorList>
            <person name="Fan W."/>
            <person name="Wang S."/>
            <person name="Wang H."/>
            <person name="Wang A."/>
            <person name="Jiang F."/>
            <person name="Liu H."/>
            <person name="Zhao H."/>
            <person name="Xu D."/>
            <person name="Zhang Y."/>
        </authorList>
    </citation>
    <scope>NUCLEOTIDE SEQUENCE [LARGE SCALE GENOMIC DNA]</scope>
    <source>
        <strain evidence="2">cv. Yunnan</strain>
    </source>
</reference>